<dbReference type="InterPro" id="IPR036875">
    <property type="entry name" value="Znf_CCHC_sf"/>
</dbReference>
<evidence type="ECO:0000259" key="2">
    <source>
        <dbReference type="PROSITE" id="PS50158"/>
    </source>
</evidence>
<organism evidence="3 4">
    <name type="scientific">Desmophyllum pertusum</name>
    <dbReference type="NCBI Taxonomy" id="174260"/>
    <lineage>
        <taxon>Eukaryota</taxon>
        <taxon>Metazoa</taxon>
        <taxon>Cnidaria</taxon>
        <taxon>Anthozoa</taxon>
        <taxon>Hexacorallia</taxon>
        <taxon>Scleractinia</taxon>
        <taxon>Caryophylliina</taxon>
        <taxon>Caryophylliidae</taxon>
        <taxon>Desmophyllum</taxon>
    </lineage>
</organism>
<sequence>MPLSPVVSMYMAMISGSSPSRLNRVWRLVYVRDCPAEVPDSAVSGFFGSFGEVHSISPSEHDGFPGLRDGTRVVKMTLTKDVPPVARVAGFDCRVRYRRQPACCTIYKKSGHRGKGCPLNGLCRRCEKPGHVAKECRNAWASRSTSVRRPAAPAAPASAAASDAAAAPPAAPDHSCLLLLCLAVLEGS</sequence>
<dbReference type="OrthoDB" id="5989407at2759"/>
<reference evidence="3" key="1">
    <citation type="submission" date="2023-01" db="EMBL/GenBank/DDBJ databases">
        <title>Genome assembly of the deep-sea coral Lophelia pertusa.</title>
        <authorList>
            <person name="Herrera S."/>
            <person name="Cordes E."/>
        </authorList>
    </citation>
    <scope>NUCLEOTIDE SEQUENCE</scope>
    <source>
        <strain evidence="3">USNM1676648</strain>
        <tissue evidence="3">Polyp</tissue>
    </source>
</reference>
<dbReference type="EMBL" id="MU826357">
    <property type="protein sequence ID" value="KAJ7379524.1"/>
    <property type="molecule type" value="Genomic_DNA"/>
</dbReference>
<gene>
    <name evidence="3" type="ORF">OS493_015315</name>
</gene>
<dbReference type="PROSITE" id="PS50158">
    <property type="entry name" value="ZF_CCHC"/>
    <property type="match status" value="1"/>
</dbReference>
<evidence type="ECO:0000313" key="4">
    <source>
        <dbReference type="Proteomes" id="UP001163046"/>
    </source>
</evidence>
<accession>A0A9W9ZGE9</accession>
<dbReference type="GO" id="GO:0008270">
    <property type="term" value="F:zinc ion binding"/>
    <property type="evidence" value="ECO:0007669"/>
    <property type="project" value="UniProtKB-KW"/>
</dbReference>
<dbReference type="AlphaFoldDB" id="A0A9W9ZGE9"/>
<proteinExistence type="predicted"/>
<keyword evidence="1" id="KW-0863">Zinc-finger</keyword>
<name>A0A9W9ZGE9_9CNID</name>
<feature type="domain" description="CCHC-type" evidence="2">
    <location>
        <begin position="123"/>
        <end position="138"/>
    </location>
</feature>
<comment type="caution">
    <text evidence="3">The sequence shown here is derived from an EMBL/GenBank/DDBJ whole genome shotgun (WGS) entry which is preliminary data.</text>
</comment>
<dbReference type="SMART" id="SM00343">
    <property type="entry name" value="ZnF_C2HC"/>
    <property type="match status" value="1"/>
</dbReference>
<evidence type="ECO:0000256" key="1">
    <source>
        <dbReference type="PROSITE-ProRule" id="PRU00047"/>
    </source>
</evidence>
<keyword evidence="1" id="KW-0862">Zinc</keyword>
<dbReference type="GO" id="GO:0003676">
    <property type="term" value="F:nucleic acid binding"/>
    <property type="evidence" value="ECO:0007669"/>
    <property type="project" value="InterPro"/>
</dbReference>
<protein>
    <recommendedName>
        <fullName evidence="2">CCHC-type domain-containing protein</fullName>
    </recommendedName>
</protein>
<feature type="non-terminal residue" evidence="3">
    <location>
        <position position="188"/>
    </location>
</feature>
<dbReference type="Gene3D" id="4.10.60.10">
    <property type="entry name" value="Zinc finger, CCHC-type"/>
    <property type="match status" value="1"/>
</dbReference>
<dbReference type="SUPFAM" id="SSF57756">
    <property type="entry name" value="Retrovirus zinc finger-like domains"/>
    <property type="match status" value="1"/>
</dbReference>
<dbReference type="InterPro" id="IPR001878">
    <property type="entry name" value="Znf_CCHC"/>
</dbReference>
<evidence type="ECO:0000313" key="3">
    <source>
        <dbReference type="EMBL" id="KAJ7379524.1"/>
    </source>
</evidence>
<keyword evidence="4" id="KW-1185">Reference proteome</keyword>
<dbReference type="Pfam" id="PF00098">
    <property type="entry name" value="zf-CCHC"/>
    <property type="match status" value="1"/>
</dbReference>
<dbReference type="Proteomes" id="UP001163046">
    <property type="component" value="Unassembled WGS sequence"/>
</dbReference>
<keyword evidence="1" id="KW-0479">Metal-binding</keyword>